<reference evidence="2" key="1">
    <citation type="submission" date="2021-06" db="EMBL/GenBank/DDBJ databases">
        <authorList>
            <person name="Hodson N. C."/>
            <person name="Mongue J. A."/>
            <person name="Jaron S. K."/>
        </authorList>
    </citation>
    <scope>NUCLEOTIDE SEQUENCE</scope>
</reference>
<protein>
    <submittedName>
        <fullName evidence="2">Uncharacterized protein</fullName>
    </submittedName>
</protein>
<organism evidence="2 3">
    <name type="scientific">Allacma fusca</name>
    <dbReference type="NCBI Taxonomy" id="39272"/>
    <lineage>
        <taxon>Eukaryota</taxon>
        <taxon>Metazoa</taxon>
        <taxon>Ecdysozoa</taxon>
        <taxon>Arthropoda</taxon>
        <taxon>Hexapoda</taxon>
        <taxon>Collembola</taxon>
        <taxon>Symphypleona</taxon>
        <taxon>Sminthuridae</taxon>
        <taxon>Allacma</taxon>
    </lineage>
</organism>
<evidence type="ECO:0000256" key="1">
    <source>
        <dbReference type="SAM" id="MobiDB-lite"/>
    </source>
</evidence>
<feature type="region of interest" description="Disordered" evidence="1">
    <location>
        <begin position="21"/>
        <end position="74"/>
    </location>
</feature>
<name>A0A8J2JCA1_9HEXA</name>
<accession>A0A8J2JCA1</accession>
<dbReference type="EMBL" id="CAJVCH010021912">
    <property type="protein sequence ID" value="CAG7692168.1"/>
    <property type="molecule type" value="Genomic_DNA"/>
</dbReference>
<evidence type="ECO:0000313" key="2">
    <source>
        <dbReference type="EMBL" id="CAG7692168.1"/>
    </source>
</evidence>
<sequence length="74" mass="7697">MQNKCGKINIGAEVEKVCTDVGNGPNAKESSDNDVREGGGQISNQQMVSIQRGAGPARSTIDQPNSLGEPGPRC</sequence>
<dbReference type="AlphaFoldDB" id="A0A8J2JCA1"/>
<dbReference type="Proteomes" id="UP000708208">
    <property type="component" value="Unassembled WGS sequence"/>
</dbReference>
<evidence type="ECO:0000313" key="3">
    <source>
        <dbReference type="Proteomes" id="UP000708208"/>
    </source>
</evidence>
<proteinExistence type="predicted"/>
<gene>
    <name evidence="2" type="ORF">AFUS01_LOCUS3628</name>
</gene>
<comment type="caution">
    <text evidence="2">The sequence shown here is derived from an EMBL/GenBank/DDBJ whole genome shotgun (WGS) entry which is preliminary data.</text>
</comment>
<keyword evidence="3" id="KW-1185">Reference proteome</keyword>